<name>A0AAV5LA92_9ROSI</name>
<dbReference type="InterPro" id="IPR013057">
    <property type="entry name" value="AA_transpt_TM"/>
</dbReference>
<evidence type="ECO:0000256" key="6">
    <source>
        <dbReference type="ARBA" id="ARBA00023136"/>
    </source>
</evidence>
<evidence type="ECO:0000313" key="10">
    <source>
        <dbReference type="Proteomes" id="UP001054252"/>
    </source>
</evidence>
<keyword evidence="10" id="KW-1185">Reference proteome</keyword>
<keyword evidence="2" id="KW-0813">Transport</keyword>
<dbReference type="GO" id="GO:0016020">
    <property type="term" value="C:membrane"/>
    <property type="evidence" value="ECO:0007669"/>
    <property type="project" value="UniProtKB-SubCell"/>
</dbReference>
<evidence type="ECO:0000256" key="4">
    <source>
        <dbReference type="ARBA" id="ARBA00022970"/>
    </source>
</evidence>
<feature type="transmembrane region" description="Helical" evidence="7">
    <location>
        <begin position="172"/>
        <end position="195"/>
    </location>
</feature>
<reference evidence="9 10" key="1">
    <citation type="journal article" date="2021" name="Commun. Biol.">
        <title>The genome of Shorea leprosula (Dipterocarpaceae) highlights the ecological relevance of drought in aseasonal tropical rainforests.</title>
        <authorList>
            <person name="Ng K.K.S."/>
            <person name="Kobayashi M.J."/>
            <person name="Fawcett J.A."/>
            <person name="Hatakeyama M."/>
            <person name="Paape T."/>
            <person name="Ng C.H."/>
            <person name="Ang C.C."/>
            <person name="Tnah L.H."/>
            <person name="Lee C.T."/>
            <person name="Nishiyama T."/>
            <person name="Sese J."/>
            <person name="O'Brien M.J."/>
            <person name="Copetti D."/>
            <person name="Mohd Noor M.I."/>
            <person name="Ong R.C."/>
            <person name="Putra M."/>
            <person name="Sireger I.Z."/>
            <person name="Indrioko S."/>
            <person name="Kosugi Y."/>
            <person name="Izuno A."/>
            <person name="Isagi Y."/>
            <person name="Lee S.L."/>
            <person name="Shimizu K.K."/>
        </authorList>
    </citation>
    <scope>NUCLEOTIDE SEQUENCE [LARGE SCALE GENOMIC DNA]</scope>
    <source>
        <strain evidence="9">214</strain>
    </source>
</reference>
<evidence type="ECO:0000256" key="3">
    <source>
        <dbReference type="ARBA" id="ARBA00022692"/>
    </source>
</evidence>
<comment type="subcellular location">
    <subcellularLocation>
        <location evidence="1">Membrane</location>
    </subcellularLocation>
</comment>
<evidence type="ECO:0000256" key="2">
    <source>
        <dbReference type="ARBA" id="ARBA00022448"/>
    </source>
</evidence>
<gene>
    <name evidence="9" type="ORF">SLEP1_g42569</name>
</gene>
<comment type="caution">
    <text evidence="9">The sequence shown here is derived from an EMBL/GenBank/DDBJ whole genome shotgun (WGS) entry which is preliminary data.</text>
</comment>
<proteinExistence type="predicted"/>
<dbReference type="AlphaFoldDB" id="A0AAV5LA92"/>
<feature type="transmembrane region" description="Helical" evidence="7">
    <location>
        <begin position="230"/>
        <end position="251"/>
    </location>
</feature>
<feature type="transmembrane region" description="Helical" evidence="7">
    <location>
        <begin position="17"/>
        <end position="39"/>
    </location>
</feature>
<evidence type="ECO:0000256" key="1">
    <source>
        <dbReference type="ARBA" id="ARBA00004370"/>
    </source>
</evidence>
<evidence type="ECO:0000256" key="7">
    <source>
        <dbReference type="SAM" id="Phobius"/>
    </source>
</evidence>
<keyword evidence="3 7" id="KW-0812">Transmembrane</keyword>
<keyword evidence="4" id="KW-0029">Amino-acid transport</keyword>
<evidence type="ECO:0000313" key="9">
    <source>
        <dbReference type="EMBL" id="GKV34159.1"/>
    </source>
</evidence>
<accession>A0AAV5LA92</accession>
<feature type="transmembrane region" description="Helical" evidence="7">
    <location>
        <begin position="92"/>
        <end position="112"/>
    </location>
</feature>
<sequence>MTTLAVLPTCWLRDLSILSYISAGGVIASVLVVLCLFWAGLVDNIGSHNSGTTLNLATLPVAIGLYGYCYSGHAVFPNIYSSMAKPNQFPAVLLACFGICTLLYAGVAVMGYTMFGEEAKSQFTLNMGNDLVVSKIAIWTTVVNPATYALTMSPVAMSLEELIPSNHMKSHIYAILIRTGLVISTLFVALTIPFFGLVLSLVGSLLTMLVTLILPCLCFLCILRRKVTRLQVALCVIIIMVGVVSAVIGSFKAISEIIENLRRDKSP</sequence>
<dbReference type="GO" id="GO:0006865">
    <property type="term" value="P:amino acid transport"/>
    <property type="evidence" value="ECO:0007669"/>
    <property type="project" value="UniProtKB-KW"/>
</dbReference>
<dbReference type="Pfam" id="PF01490">
    <property type="entry name" value="Aa_trans"/>
    <property type="match status" value="1"/>
</dbReference>
<dbReference type="Proteomes" id="UP001054252">
    <property type="component" value="Unassembled WGS sequence"/>
</dbReference>
<feature type="transmembrane region" description="Helical" evidence="7">
    <location>
        <begin position="201"/>
        <end position="223"/>
    </location>
</feature>
<feature type="transmembrane region" description="Helical" evidence="7">
    <location>
        <begin position="59"/>
        <end position="80"/>
    </location>
</feature>
<protein>
    <recommendedName>
        <fullName evidence="8">Amino acid transporter transmembrane domain-containing protein</fullName>
    </recommendedName>
</protein>
<evidence type="ECO:0000256" key="5">
    <source>
        <dbReference type="ARBA" id="ARBA00022989"/>
    </source>
</evidence>
<keyword evidence="5 7" id="KW-1133">Transmembrane helix</keyword>
<dbReference type="EMBL" id="BPVZ01000104">
    <property type="protein sequence ID" value="GKV34159.1"/>
    <property type="molecule type" value="Genomic_DNA"/>
</dbReference>
<keyword evidence="6 7" id="KW-0472">Membrane</keyword>
<organism evidence="9 10">
    <name type="scientific">Rubroshorea leprosula</name>
    <dbReference type="NCBI Taxonomy" id="152421"/>
    <lineage>
        <taxon>Eukaryota</taxon>
        <taxon>Viridiplantae</taxon>
        <taxon>Streptophyta</taxon>
        <taxon>Embryophyta</taxon>
        <taxon>Tracheophyta</taxon>
        <taxon>Spermatophyta</taxon>
        <taxon>Magnoliopsida</taxon>
        <taxon>eudicotyledons</taxon>
        <taxon>Gunneridae</taxon>
        <taxon>Pentapetalae</taxon>
        <taxon>rosids</taxon>
        <taxon>malvids</taxon>
        <taxon>Malvales</taxon>
        <taxon>Dipterocarpaceae</taxon>
        <taxon>Rubroshorea</taxon>
    </lineage>
</organism>
<evidence type="ECO:0000259" key="8">
    <source>
        <dbReference type="Pfam" id="PF01490"/>
    </source>
</evidence>
<dbReference type="PANTHER" id="PTHR48017">
    <property type="entry name" value="OS05G0424000 PROTEIN-RELATED"/>
    <property type="match status" value="1"/>
</dbReference>
<feature type="domain" description="Amino acid transporter transmembrane" evidence="8">
    <location>
        <begin position="2"/>
        <end position="254"/>
    </location>
</feature>